<protein>
    <recommendedName>
        <fullName evidence="2">histidine kinase</fullName>
        <ecNumber evidence="2">2.7.13.3</ecNumber>
    </recommendedName>
</protein>
<keyword evidence="7" id="KW-0067">ATP-binding</keyword>
<evidence type="ECO:0000259" key="10">
    <source>
        <dbReference type="PROSITE" id="PS50112"/>
    </source>
</evidence>
<evidence type="ECO:0000256" key="6">
    <source>
        <dbReference type="ARBA" id="ARBA00022777"/>
    </source>
</evidence>
<dbReference type="PRINTS" id="PR00344">
    <property type="entry name" value="BCTRLSENSOR"/>
</dbReference>
<organism evidence="11 12">
    <name type="scientific">Tectimicrobiota bacterium</name>
    <dbReference type="NCBI Taxonomy" id="2528274"/>
    <lineage>
        <taxon>Bacteria</taxon>
        <taxon>Pseudomonadati</taxon>
        <taxon>Nitrospinota/Tectimicrobiota group</taxon>
        <taxon>Candidatus Tectimicrobiota</taxon>
    </lineage>
</organism>
<name>A0A932CRH1_UNCTE</name>
<dbReference type="Pfam" id="PF02518">
    <property type="entry name" value="HATPase_c"/>
    <property type="match status" value="1"/>
</dbReference>
<dbReference type="InterPro" id="IPR003661">
    <property type="entry name" value="HisK_dim/P_dom"/>
</dbReference>
<dbReference type="GO" id="GO:0000155">
    <property type="term" value="F:phosphorelay sensor kinase activity"/>
    <property type="evidence" value="ECO:0007669"/>
    <property type="project" value="InterPro"/>
</dbReference>
<dbReference type="PANTHER" id="PTHR43065:SF10">
    <property type="entry name" value="PEROXIDE STRESS-ACTIVATED HISTIDINE KINASE MAK3"/>
    <property type="match status" value="1"/>
</dbReference>
<dbReference type="Gene3D" id="3.30.450.20">
    <property type="entry name" value="PAS domain"/>
    <property type="match status" value="1"/>
</dbReference>
<dbReference type="NCBIfam" id="TIGR00229">
    <property type="entry name" value="sensory_box"/>
    <property type="match status" value="1"/>
</dbReference>
<dbReference type="SMART" id="SM00091">
    <property type="entry name" value="PAS"/>
    <property type="match status" value="1"/>
</dbReference>
<evidence type="ECO:0000256" key="4">
    <source>
        <dbReference type="ARBA" id="ARBA00022679"/>
    </source>
</evidence>
<evidence type="ECO:0000256" key="3">
    <source>
        <dbReference type="ARBA" id="ARBA00022553"/>
    </source>
</evidence>
<keyword evidence="6" id="KW-0418">Kinase</keyword>
<dbReference type="EC" id="2.7.13.3" evidence="2"/>
<keyword evidence="5" id="KW-0547">Nucleotide-binding</keyword>
<sequence>MNYGKSYTDSILASLKDGLLVTDRGLRVVAFNPALEQLVGLSASQAVGRSVEEIFPGERAWERLLHEVLVSGQSFSLPEHLLSVRGGRDLLVELTLSPLIDEDGCCQGLVILVRERGSLKELEEHSRQAERLACLGMIAAGLAHEIKNPLAGIRGAAQLLARELAGSPLGDYPEVIAGEADRINRIIEELLDLARPRPPFFDRVNLHKLLDQVVLLERETPTGKRVTFRKEYDPSLPEILADGSQLTQVILNVIRNAIEAMSSGGEIRIRTQISPDYQLARVQDERKYIQFVKVSFQDQGIGIPEERMGDLFTPFYTTKHQGSGLGLAISH</sequence>
<dbReference type="Pfam" id="PF08448">
    <property type="entry name" value="PAS_4"/>
    <property type="match status" value="1"/>
</dbReference>
<gene>
    <name evidence="11" type="ORF">HYY20_13830</name>
</gene>
<evidence type="ECO:0000256" key="2">
    <source>
        <dbReference type="ARBA" id="ARBA00012438"/>
    </source>
</evidence>
<dbReference type="PROSITE" id="PS50109">
    <property type="entry name" value="HIS_KIN"/>
    <property type="match status" value="1"/>
</dbReference>
<dbReference type="Proteomes" id="UP000769766">
    <property type="component" value="Unassembled WGS sequence"/>
</dbReference>
<feature type="domain" description="PAS" evidence="10">
    <location>
        <begin position="4"/>
        <end position="55"/>
    </location>
</feature>
<dbReference type="InterPro" id="IPR036097">
    <property type="entry name" value="HisK_dim/P_sf"/>
</dbReference>
<dbReference type="SMART" id="SM00388">
    <property type="entry name" value="HisKA"/>
    <property type="match status" value="1"/>
</dbReference>
<dbReference type="PROSITE" id="PS50112">
    <property type="entry name" value="PAS"/>
    <property type="match status" value="1"/>
</dbReference>
<dbReference type="InterPro" id="IPR000014">
    <property type="entry name" value="PAS"/>
</dbReference>
<keyword evidence="8" id="KW-0902">Two-component regulatory system</keyword>
<evidence type="ECO:0000313" key="12">
    <source>
        <dbReference type="Proteomes" id="UP000769766"/>
    </source>
</evidence>
<dbReference type="InterPro" id="IPR004358">
    <property type="entry name" value="Sig_transdc_His_kin-like_C"/>
</dbReference>
<dbReference type="Gene3D" id="1.10.287.130">
    <property type="match status" value="1"/>
</dbReference>
<dbReference type="PANTHER" id="PTHR43065">
    <property type="entry name" value="SENSOR HISTIDINE KINASE"/>
    <property type="match status" value="1"/>
</dbReference>
<dbReference type="SMART" id="SM00387">
    <property type="entry name" value="HATPase_c"/>
    <property type="match status" value="1"/>
</dbReference>
<dbReference type="Gene3D" id="3.30.565.10">
    <property type="entry name" value="Histidine kinase-like ATPase, C-terminal domain"/>
    <property type="match status" value="1"/>
</dbReference>
<dbReference type="InterPro" id="IPR005467">
    <property type="entry name" value="His_kinase_dom"/>
</dbReference>
<dbReference type="Pfam" id="PF00512">
    <property type="entry name" value="HisKA"/>
    <property type="match status" value="1"/>
</dbReference>
<evidence type="ECO:0000256" key="1">
    <source>
        <dbReference type="ARBA" id="ARBA00000085"/>
    </source>
</evidence>
<dbReference type="SUPFAM" id="SSF47384">
    <property type="entry name" value="Homodimeric domain of signal transducing histidine kinase"/>
    <property type="match status" value="1"/>
</dbReference>
<accession>A0A932CRH1</accession>
<proteinExistence type="predicted"/>
<dbReference type="SUPFAM" id="SSF55785">
    <property type="entry name" value="PYP-like sensor domain (PAS domain)"/>
    <property type="match status" value="1"/>
</dbReference>
<reference evidence="11" key="1">
    <citation type="submission" date="2020-07" db="EMBL/GenBank/DDBJ databases">
        <title>Huge and variable diversity of episymbiotic CPR bacteria and DPANN archaea in groundwater ecosystems.</title>
        <authorList>
            <person name="He C.Y."/>
            <person name="Keren R."/>
            <person name="Whittaker M."/>
            <person name="Farag I.F."/>
            <person name="Doudna J."/>
            <person name="Cate J.H.D."/>
            <person name="Banfield J.F."/>
        </authorList>
    </citation>
    <scope>NUCLEOTIDE SEQUENCE</scope>
    <source>
        <strain evidence="11">NC_groundwater_672_Ag_B-0.1um_62_36</strain>
    </source>
</reference>
<keyword evidence="3" id="KW-0597">Phosphoprotein</keyword>
<keyword evidence="4" id="KW-0808">Transferase</keyword>
<evidence type="ECO:0000313" key="11">
    <source>
        <dbReference type="EMBL" id="MBI2877951.1"/>
    </source>
</evidence>
<dbReference type="AlphaFoldDB" id="A0A932CRH1"/>
<dbReference type="GO" id="GO:0005524">
    <property type="term" value="F:ATP binding"/>
    <property type="evidence" value="ECO:0007669"/>
    <property type="project" value="UniProtKB-KW"/>
</dbReference>
<evidence type="ECO:0000256" key="8">
    <source>
        <dbReference type="ARBA" id="ARBA00023012"/>
    </source>
</evidence>
<dbReference type="InterPro" id="IPR036890">
    <property type="entry name" value="HATPase_C_sf"/>
</dbReference>
<dbReference type="SUPFAM" id="SSF55874">
    <property type="entry name" value="ATPase domain of HSP90 chaperone/DNA topoisomerase II/histidine kinase"/>
    <property type="match status" value="1"/>
</dbReference>
<feature type="non-terminal residue" evidence="11">
    <location>
        <position position="331"/>
    </location>
</feature>
<dbReference type="EMBL" id="JACPRF010000420">
    <property type="protein sequence ID" value="MBI2877951.1"/>
    <property type="molecule type" value="Genomic_DNA"/>
</dbReference>
<comment type="catalytic activity">
    <reaction evidence="1">
        <text>ATP + protein L-histidine = ADP + protein N-phospho-L-histidine.</text>
        <dbReference type="EC" id="2.7.13.3"/>
    </reaction>
</comment>
<feature type="domain" description="Histidine kinase" evidence="9">
    <location>
        <begin position="141"/>
        <end position="331"/>
    </location>
</feature>
<dbReference type="CDD" id="cd00082">
    <property type="entry name" value="HisKA"/>
    <property type="match status" value="1"/>
</dbReference>
<evidence type="ECO:0000256" key="7">
    <source>
        <dbReference type="ARBA" id="ARBA00022840"/>
    </source>
</evidence>
<evidence type="ECO:0000256" key="5">
    <source>
        <dbReference type="ARBA" id="ARBA00022741"/>
    </source>
</evidence>
<dbReference type="InterPro" id="IPR013656">
    <property type="entry name" value="PAS_4"/>
</dbReference>
<dbReference type="InterPro" id="IPR003594">
    <property type="entry name" value="HATPase_dom"/>
</dbReference>
<comment type="caution">
    <text evidence="11">The sequence shown here is derived from an EMBL/GenBank/DDBJ whole genome shotgun (WGS) entry which is preliminary data.</text>
</comment>
<evidence type="ECO:0000259" key="9">
    <source>
        <dbReference type="PROSITE" id="PS50109"/>
    </source>
</evidence>
<dbReference type="CDD" id="cd00130">
    <property type="entry name" value="PAS"/>
    <property type="match status" value="1"/>
</dbReference>
<dbReference type="InterPro" id="IPR035965">
    <property type="entry name" value="PAS-like_dom_sf"/>
</dbReference>